<name>A0ABV1J834_9FIRM</name>
<dbReference type="RefSeq" id="WP_349054636.1">
    <property type="nucleotide sequence ID" value="NZ_JBBNPS010000039.1"/>
</dbReference>
<accession>A0ABV1J834</accession>
<sequence length="112" mass="13204">MNTYEIILTPDAEADLYAIKDYIAETLQVPEVALNYVRALRKEMEKLSYMADSMAPVEREPWHARGVRKITFKNFYIYYRPDVASGKVYVLNLIYAKRDQLKALKNMDLYEK</sequence>
<dbReference type="Proteomes" id="UP001481872">
    <property type="component" value="Unassembled WGS sequence"/>
</dbReference>
<dbReference type="InterPro" id="IPR007712">
    <property type="entry name" value="RelE/ParE_toxin"/>
</dbReference>
<proteinExistence type="predicted"/>
<gene>
    <name evidence="2" type="ORF">AAA081_08670</name>
</gene>
<protein>
    <submittedName>
        <fullName evidence="2">Type II toxin-antitoxin system RelE/ParE family toxin</fullName>
    </submittedName>
</protein>
<dbReference type="EMBL" id="JBBNPS010000039">
    <property type="protein sequence ID" value="MEQ3354364.1"/>
    <property type="molecule type" value="Genomic_DNA"/>
</dbReference>
<comment type="caution">
    <text evidence="2">The sequence shown here is derived from an EMBL/GenBank/DDBJ whole genome shotgun (WGS) entry which is preliminary data.</text>
</comment>
<evidence type="ECO:0000256" key="1">
    <source>
        <dbReference type="ARBA" id="ARBA00022649"/>
    </source>
</evidence>
<evidence type="ECO:0000313" key="3">
    <source>
        <dbReference type="Proteomes" id="UP001481872"/>
    </source>
</evidence>
<dbReference type="InterPro" id="IPR035093">
    <property type="entry name" value="RelE/ParE_toxin_dom_sf"/>
</dbReference>
<organism evidence="2 3">
    <name type="scientific">Aedoeadaptatus acetigenes</name>
    <dbReference type="NCBI Taxonomy" id="2981723"/>
    <lineage>
        <taxon>Bacteria</taxon>
        <taxon>Bacillati</taxon>
        <taxon>Bacillota</taxon>
        <taxon>Tissierellia</taxon>
        <taxon>Tissierellales</taxon>
        <taxon>Peptoniphilaceae</taxon>
        <taxon>Aedoeadaptatus</taxon>
    </lineage>
</organism>
<evidence type="ECO:0000313" key="2">
    <source>
        <dbReference type="EMBL" id="MEQ3354364.1"/>
    </source>
</evidence>
<reference evidence="2 3" key="1">
    <citation type="submission" date="2024-04" db="EMBL/GenBank/DDBJ databases">
        <title>Human intestinal bacterial collection.</title>
        <authorList>
            <person name="Pauvert C."/>
            <person name="Hitch T.C.A."/>
            <person name="Clavel T."/>
        </authorList>
    </citation>
    <scope>NUCLEOTIDE SEQUENCE [LARGE SCALE GENOMIC DNA]</scope>
    <source>
        <strain evidence="2 3">CLA-SR-H026</strain>
    </source>
</reference>
<dbReference type="Pfam" id="PF05016">
    <property type="entry name" value="ParE_toxin"/>
    <property type="match status" value="1"/>
</dbReference>
<keyword evidence="3" id="KW-1185">Reference proteome</keyword>
<dbReference type="Gene3D" id="3.30.2310.20">
    <property type="entry name" value="RelE-like"/>
    <property type="match status" value="1"/>
</dbReference>
<keyword evidence="1" id="KW-1277">Toxin-antitoxin system</keyword>